<name>A0ABU4B517_9NOCA</name>
<comment type="caution">
    <text evidence="3">The sequence shown here is derived from an EMBL/GenBank/DDBJ whole genome shotgun (WGS) entry which is preliminary data.</text>
</comment>
<accession>A0ABU4B517</accession>
<dbReference type="RefSeq" id="WP_317549680.1">
    <property type="nucleotide sequence ID" value="NZ_JAWLKE010000011.1"/>
</dbReference>
<reference evidence="3 4" key="1">
    <citation type="submission" date="2023-10" db="EMBL/GenBank/DDBJ databases">
        <title>Development of a sustainable strategy for remediation of hydrocarbon-contaminated territories based on the waste exchange concept.</title>
        <authorList>
            <person name="Krivoruchko A."/>
        </authorList>
    </citation>
    <scope>NUCLEOTIDE SEQUENCE [LARGE SCALE GENOMIC DNA]</scope>
    <source>
        <strain evidence="3 4">IEGM 1322</strain>
    </source>
</reference>
<evidence type="ECO:0000256" key="1">
    <source>
        <dbReference type="ARBA" id="ARBA00023125"/>
    </source>
</evidence>
<evidence type="ECO:0000313" key="3">
    <source>
        <dbReference type="EMBL" id="MDV6233590.1"/>
    </source>
</evidence>
<dbReference type="EMBL" id="JAWLKE010000011">
    <property type="protein sequence ID" value="MDV6233590.1"/>
    <property type="molecule type" value="Genomic_DNA"/>
</dbReference>
<evidence type="ECO:0000313" key="4">
    <source>
        <dbReference type="Proteomes" id="UP001185899"/>
    </source>
</evidence>
<sequence length="372" mass="40382">MTRSPGVDPRHGDSAESGEHARRDEPDTLSMPAAGVDAGAPRPTAPSPSGYRYEWALFDDWCIATEVDPLPASPITLVNFLAANPASDAVQLRRVAAINRRHLDAGHTPPGRTTALRMALDSGRSARTARRAEHYWGLASALPSAGSMQALFGRRDAVLLVLSGAGLSHRAISALDRSDVTSAGPDVRIGGRHGIRIAANQSTQFRPAEIWERWRTVLRFSDRYPSTTLLAEHLQANAFPDMSGWPRSVGPVAVPIDRWGHMPLPADPMTPAAVGTVIDAHRSGEPPRHVLRCALPHPRGRGEMDSKVTVPVSEPVSAVLNSDYYRIGLDARRRAHFALADVPGITDDLEDRIEHLLQRTAELLEVGDRSGW</sequence>
<evidence type="ECO:0000256" key="2">
    <source>
        <dbReference type="SAM" id="MobiDB-lite"/>
    </source>
</evidence>
<dbReference type="Gene3D" id="1.10.150.130">
    <property type="match status" value="1"/>
</dbReference>
<keyword evidence="4" id="KW-1185">Reference proteome</keyword>
<organism evidence="3 4">
    <name type="scientific">Rhodococcus cercidiphylli</name>
    <dbReference type="NCBI Taxonomy" id="489916"/>
    <lineage>
        <taxon>Bacteria</taxon>
        <taxon>Bacillati</taxon>
        <taxon>Actinomycetota</taxon>
        <taxon>Actinomycetes</taxon>
        <taxon>Mycobacteriales</taxon>
        <taxon>Nocardiaceae</taxon>
        <taxon>Rhodococcus</taxon>
    </lineage>
</organism>
<keyword evidence="1" id="KW-0238">DNA-binding</keyword>
<dbReference type="Proteomes" id="UP001185899">
    <property type="component" value="Unassembled WGS sequence"/>
</dbReference>
<proteinExistence type="predicted"/>
<gene>
    <name evidence="3" type="ORF">R3P95_23810</name>
</gene>
<evidence type="ECO:0008006" key="5">
    <source>
        <dbReference type="Google" id="ProtNLM"/>
    </source>
</evidence>
<feature type="compositionally biased region" description="Basic and acidic residues" evidence="2">
    <location>
        <begin position="8"/>
        <end position="26"/>
    </location>
</feature>
<feature type="region of interest" description="Disordered" evidence="2">
    <location>
        <begin position="1"/>
        <end position="46"/>
    </location>
</feature>
<protein>
    <recommendedName>
        <fullName evidence="5">Recombinase</fullName>
    </recommendedName>
</protein>
<dbReference type="SUPFAM" id="SSF47823">
    <property type="entry name" value="lambda integrase-like, N-terminal domain"/>
    <property type="match status" value="1"/>
</dbReference>
<dbReference type="InterPro" id="IPR010998">
    <property type="entry name" value="Integrase_recombinase_N"/>
</dbReference>